<dbReference type="Gene3D" id="3.50.4.10">
    <property type="entry name" value="Hepatocyte Growth Factor"/>
    <property type="match status" value="1"/>
</dbReference>
<keyword evidence="5" id="KW-1185">Reference proteome</keyword>
<feature type="compositionally biased region" description="Low complexity" evidence="1">
    <location>
        <begin position="185"/>
        <end position="212"/>
    </location>
</feature>
<dbReference type="AlphaFoldDB" id="A0AAD5SR73"/>
<proteinExistence type="predicted"/>
<feature type="signal peptide" evidence="2">
    <location>
        <begin position="1"/>
        <end position="18"/>
    </location>
</feature>
<dbReference type="Pfam" id="PF14295">
    <property type="entry name" value="PAN_4"/>
    <property type="match status" value="2"/>
</dbReference>
<sequence length="289" mass="29078">MFAAATFVVLVASITVSAQSAYTFPDGQDWGYNCDYPGGDITNLQTSGALCGPACQAFAGCEYFVWTDVNGGTCWLKDYSTTGVVSAATGVCGFLSPASPNYGFNDATTLEWAYDCGWDGTVLSSTVHPDGSLCGGECLALSACTHFHFNNTAGTCDFFDSTATGPIYNPLGSCGFTTPDPAVVVASSSDSTPTTTTTTTTTTTASESISSDEPSTTDEPGSTGEVETKTSKTSAATSALSSTTTSSAVTYGGVGATSTTTTSSPANLYSGTSSAALAAGVVAALALLL</sequence>
<feature type="chain" id="PRO_5042254870" description="Apple domain-containing protein" evidence="2">
    <location>
        <begin position="19"/>
        <end position="289"/>
    </location>
</feature>
<dbReference type="InterPro" id="IPR003609">
    <property type="entry name" value="Pan_app"/>
</dbReference>
<accession>A0AAD5SR73</accession>
<dbReference type="EMBL" id="JADGJH010002694">
    <property type="protein sequence ID" value="KAJ3095529.1"/>
    <property type="molecule type" value="Genomic_DNA"/>
</dbReference>
<comment type="caution">
    <text evidence="4">The sequence shown here is derived from an EMBL/GenBank/DDBJ whole genome shotgun (WGS) entry which is preliminary data.</text>
</comment>
<feature type="domain" description="Apple" evidence="3">
    <location>
        <begin position="35"/>
        <end position="77"/>
    </location>
</feature>
<feature type="domain" description="Apple" evidence="3">
    <location>
        <begin position="120"/>
        <end position="152"/>
    </location>
</feature>
<evidence type="ECO:0000256" key="1">
    <source>
        <dbReference type="SAM" id="MobiDB-lite"/>
    </source>
</evidence>
<dbReference type="Proteomes" id="UP001211907">
    <property type="component" value="Unassembled WGS sequence"/>
</dbReference>
<protein>
    <recommendedName>
        <fullName evidence="3">Apple domain-containing protein</fullName>
    </recommendedName>
</protein>
<keyword evidence="2" id="KW-0732">Signal</keyword>
<gene>
    <name evidence="4" type="ORF">HK100_005796</name>
</gene>
<evidence type="ECO:0000313" key="5">
    <source>
        <dbReference type="Proteomes" id="UP001211907"/>
    </source>
</evidence>
<reference evidence="4" key="1">
    <citation type="submission" date="2020-05" db="EMBL/GenBank/DDBJ databases">
        <title>Phylogenomic resolution of chytrid fungi.</title>
        <authorList>
            <person name="Stajich J.E."/>
            <person name="Amses K."/>
            <person name="Simmons R."/>
            <person name="Seto K."/>
            <person name="Myers J."/>
            <person name="Bonds A."/>
            <person name="Quandt C.A."/>
            <person name="Barry K."/>
            <person name="Liu P."/>
            <person name="Grigoriev I."/>
            <person name="Longcore J.E."/>
            <person name="James T.Y."/>
        </authorList>
    </citation>
    <scope>NUCLEOTIDE SEQUENCE</scope>
    <source>
        <strain evidence="4">JEL0513</strain>
    </source>
</reference>
<organism evidence="4 5">
    <name type="scientific">Physocladia obscura</name>
    <dbReference type="NCBI Taxonomy" id="109957"/>
    <lineage>
        <taxon>Eukaryota</taxon>
        <taxon>Fungi</taxon>
        <taxon>Fungi incertae sedis</taxon>
        <taxon>Chytridiomycota</taxon>
        <taxon>Chytridiomycota incertae sedis</taxon>
        <taxon>Chytridiomycetes</taxon>
        <taxon>Chytridiales</taxon>
        <taxon>Chytriomycetaceae</taxon>
        <taxon>Physocladia</taxon>
    </lineage>
</organism>
<name>A0AAD5SR73_9FUNG</name>
<evidence type="ECO:0000313" key="4">
    <source>
        <dbReference type="EMBL" id="KAJ3095529.1"/>
    </source>
</evidence>
<evidence type="ECO:0000256" key="2">
    <source>
        <dbReference type="SAM" id="SignalP"/>
    </source>
</evidence>
<feature type="region of interest" description="Disordered" evidence="1">
    <location>
        <begin position="185"/>
        <end position="237"/>
    </location>
</feature>
<evidence type="ECO:0000259" key="3">
    <source>
        <dbReference type="Pfam" id="PF14295"/>
    </source>
</evidence>